<comment type="caution">
    <text evidence="8">The sequence shown here is derived from an EMBL/GenBank/DDBJ whole genome shotgun (WGS) entry which is preliminary data.</text>
</comment>
<dbReference type="GO" id="GO:0034399">
    <property type="term" value="C:nuclear periphery"/>
    <property type="evidence" value="ECO:0007669"/>
    <property type="project" value="TreeGrafter"/>
</dbReference>
<dbReference type="GO" id="GO:0070979">
    <property type="term" value="P:protein K11-linked ubiquitination"/>
    <property type="evidence" value="ECO:0007669"/>
    <property type="project" value="TreeGrafter"/>
</dbReference>
<dbReference type="InterPro" id="IPR015943">
    <property type="entry name" value="WD40/YVTN_repeat-like_dom_sf"/>
</dbReference>
<name>A0A9P5ZPS3_PLEER</name>
<dbReference type="PANTHER" id="PTHR13260:SF0">
    <property type="entry name" value="ANAPHASE-PROMOTING COMPLEX SUBUNIT 4"/>
    <property type="match status" value="1"/>
</dbReference>
<accession>A0A9P5ZPS3</accession>
<evidence type="ECO:0000256" key="5">
    <source>
        <dbReference type="ARBA" id="ARBA00023306"/>
    </source>
</evidence>
<dbReference type="GO" id="GO:0051301">
    <property type="term" value="P:cell division"/>
    <property type="evidence" value="ECO:0007669"/>
    <property type="project" value="UniProtKB-KW"/>
</dbReference>
<evidence type="ECO:0000256" key="3">
    <source>
        <dbReference type="ARBA" id="ARBA00022776"/>
    </source>
</evidence>
<evidence type="ECO:0000313" key="9">
    <source>
        <dbReference type="Proteomes" id="UP000807025"/>
    </source>
</evidence>
<protein>
    <recommendedName>
        <fullName evidence="1">Anaphase-promoting complex subunit 4</fullName>
    </recommendedName>
</protein>
<dbReference type="OrthoDB" id="10259843at2759"/>
<evidence type="ECO:0000256" key="2">
    <source>
        <dbReference type="ARBA" id="ARBA00022618"/>
    </source>
</evidence>
<dbReference type="GO" id="GO:0031145">
    <property type="term" value="P:anaphase-promoting complex-dependent catabolic process"/>
    <property type="evidence" value="ECO:0007669"/>
    <property type="project" value="InterPro"/>
</dbReference>
<reference evidence="8" key="1">
    <citation type="submission" date="2020-11" db="EMBL/GenBank/DDBJ databases">
        <authorList>
            <consortium name="DOE Joint Genome Institute"/>
            <person name="Ahrendt S."/>
            <person name="Riley R."/>
            <person name="Andreopoulos W."/>
            <person name="Labutti K."/>
            <person name="Pangilinan J."/>
            <person name="Ruiz-Duenas F.J."/>
            <person name="Barrasa J.M."/>
            <person name="Sanchez-Garcia M."/>
            <person name="Camarero S."/>
            <person name="Miyauchi S."/>
            <person name="Serrano A."/>
            <person name="Linde D."/>
            <person name="Babiker R."/>
            <person name="Drula E."/>
            <person name="Ayuso-Fernandez I."/>
            <person name="Pacheco R."/>
            <person name="Padilla G."/>
            <person name="Ferreira P."/>
            <person name="Barriuso J."/>
            <person name="Kellner H."/>
            <person name="Castanera R."/>
            <person name="Alfaro M."/>
            <person name="Ramirez L."/>
            <person name="Pisabarro A.G."/>
            <person name="Kuo A."/>
            <person name="Tritt A."/>
            <person name="Lipzen A."/>
            <person name="He G."/>
            <person name="Yan M."/>
            <person name="Ng V."/>
            <person name="Cullen D."/>
            <person name="Martin F."/>
            <person name="Rosso M.-N."/>
            <person name="Henrissat B."/>
            <person name="Hibbett D."/>
            <person name="Martinez A.T."/>
            <person name="Grigoriev I.V."/>
        </authorList>
    </citation>
    <scope>NUCLEOTIDE SEQUENCE</scope>
    <source>
        <strain evidence="8">ATCC 90797</strain>
    </source>
</reference>
<dbReference type="Proteomes" id="UP000807025">
    <property type="component" value="Unassembled WGS sequence"/>
</dbReference>
<dbReference type="AlphaFoldDB" id="A0A9P5ZPS3"/>
<dbReference type="InterPro" id="IPR024977">
    <property type="entry name" value="Apc4-like_WD40_dom"/>
</dbReference>
<dbReference type="InterPro" id="IPR024789">
    <property type="entry name" value="APC4"/>
</dbReference>
<evidence type="ECO:0000259" key="6">
    <source>
        <dbReference type="Pfam" id="PF12894"/>
    </source>
</evidence>
<dbReference type="InterPro" id="IPR024790">
    <property type="entry name" value="APC4_long_dom"/>
</dbReference>
<dbReference type="SUPFAM" id="SSF69322">
    <property type="entry name" value="Tricorn protease domain 2"/>
    <property type="match status" value="1"/>
</dbReference>
<keyword evidence="3" id="KW-0498">Mitosis</keyword>
<dbReference type="Gene3D" id="2.130.10.10">
    <property type="entry name" value="YVTN repeat-like/Quinoprotein amine dehydrogenase"/>
    <property type="match status" value="1"/>
</dbReference>
<gene>
    <name evidence="8" type="ORF">BDN71DRAFT_1484719</name>
</gene>
<feature type="domain" description="Anaphase-promoting complex subunit 4 long" evidence="7">
    <location>
        <begin position="296"/>
        <end position="500"/>
    </location>
</feature>
<keyword evidence="9" id="KW-1185">Reference proteome</keyword>
<dbReference type="PANTHER" id="PTHR13260">
    <property type="entry name" value="ANAPHASE PROMOTING COMPLEX SUBUNIT 4 APC4"/>
    <property type="match status" value="1"/>
</dbReference>
<evidence type="ECO:0000256" key="4">
    <source>
        <dbReference type="ARBA" id="ARBA00022786"/>
    </source>
</evidence>
<sequence>METNAFSSLAVLNLQSSYSLYESACCPDKDLVVLVSRQGRKDRLSLWKIQGPKIWEVQVGANIQEIVNVAWSPDGQTIAVAHSPPGLTLHSMQDGHEERVLLLDKVHSPISHAPRITGLWWTRDSRKQTGVPVADIFRRNNVITGSAHSILKTLPLLDHLQEDDNQLNAADLFAFQGTQTRSQTKRELPDFMREWPALQSDPITASMSSHLPGSNSKSTALDAEASVVGGSLLFVADNVGRLFSFLDGSYPTGYVTLQTEYSIKSLFQHSPRSVFTAHLASSTETISSSRFYPTLITMPLLDDRLVRDVAKSSTSARTLLWYIWRLVKDMRAAWFGSESMSGARELGPRWVRALEMKQTADFGEKDSAAILDLTRLLLTGRSTEALTDLLGSGEQMSERGIQKWETTVSETLIKLRDFSEKRVTPAFQRLHLVLEEVEGWSLLPQYAAFEFSRDDVDACRHLCARGIVVSSWLASVARRELRRFASFVAWLRFSVNNLNTTNERNTGARYDVLEVNNYFMSGLQVSPIDKWFVGPIPSFTPEDLGVLDQQQPLQEVLEKARQAAKQGKEEGWRKATSQKDLDHIDRNLDALAQELTTRCQRIFAHAAGAVSRSASVTLQYVCLFRVPYDAATHQQPSRVEVSIREFCIPEGGEEGMPVDLLEVQFFDDEHVVIVYRLPNETGPAFVATGSYNDLGYESLQADAYVNIYAREKLVMATVEAWNKGQLRSLKQMITRRRRLNIQGGERVSVAVNGLAGRRVACVLNEEGVAMEGLDLEGDGEDIEGSGEDG</sequence>
<dbReference type="EMBL" id="MU154664">
    <property type="protein sequence ID" value="KAF9489646.1"/>
    <property type="molecule type" value="Genomic_DNA"/>
</dbReference>
<keyword evidence="2" id="KW-0132">Cell division</keyword>
<evidence type="ECO:0000313" key="8">
    <source>
        <dbReference type="EMBL" id="KAF9489646.1"/>
    </source>
</evidence>
<keyword evidence="4" id="KW-0833">Ubl conjugation pathway</keyword>
<evidence type="ECO:0000256" key="1">
    <source>
        <dbReference type="ARBA" id="ARBA00016067"/>
    </source>
</evidence>
<proteinExistence type="predicted"/>
<feature type="domain" description="Anaphase-promoting complex subunit 4-like WD40" evidence="6">
    <location>
        <begin position="26"/>
        <end position="97"/>
    </location>
</feature>
<dbReference type="Pfam" id="PF12894">
    <property type="entry name" value="ANAPC4_WD40"/>
    <property type="match status" value="1"/>
</dbReference>
<organism evidence="8 9">
    <name type="scientific">Pleurotus eryngii</name>
    <name type="common">Boletus of the steppes</name>
    <dbReference type="NCBI Taxonomy" id="5323"/>
    <lineage>
        <taxon>Eukaryota</taxon>
        <taxon>Fungi</taxon>
        <taxon>Dikarya</taxon>
        <taxon>Basidiomycota</taxon>
        <taxon>Agaricomycotina</taxon>
        <taxon>Agaricomycetes</taxon>
        <taxon>Agaricomycetidae</taxon>
        <taxon>Agaricales</taxon>
        <taxon>Pleurotineae</taxon>
        <taxon>Pleurotaceae</taxon>
        <taxon>Pleurotus</taxon>
    </lineage>
</organism>
<keyword evidence="5" id="KW-0131">Cell cycle</keyword>
<dbReference type="Pfam" id="PF12896">
    <property type="entry name" value="ANAPC4"/>
    <property type="match status" value="1"/>
</dbReference>
<evidence type="ECO:0000259" key="7">
    <source>
        <dbReference type="Pfam" id="PF12896"/>
    </source>
</evidence>
<dbReference type="GO" id="GO:0005680">
    <property type="term" value="C:anaphase-promoting complex"/>
    <property type="evidence" value="ECO:0007669"/>
    <property type="project" value="InterPro"/>
</dbReference>